<feature type="region of interest" description="Disordered" evidence="1">
    <location>
        <begin position="229"/>
        <end position="260"/>
    </location>
</feature>
<keyword evidence="3" id="KW-1185">Reference proteome</keyword>
<dbReference type="EMBL" id="FJOG01000047">
    <property type="protein sequence ID" value="CZR67782.1"/>
    <property type="molecule type" value="Genomic_DNA"/>
</dbReference>
<dbReference type="OrthoDB" id="10456248at2759"/>
<proteinExistence type="predicted"/>
<name>A0A1L7XRT9_9HELO</name>
<dbReference type="Proteomes" id="UP000184330">
    <property type="component" value="Unassembled WGS sequence"/>
</dbReference>
<evidence type="ECO:0000313" key="3">
    <source>
        <dbReference type="Proteomes" id="UP000184330"/>
    </source>
</evidence>
<feature type="compositionally biased region" description="Polar residues" evidence="1">
    <location>
        <begin position="236"/>
        <end position="255"/>
    </location>
</feature>
<accession>A0A1L7XRT9</accession>
<protein>
    <submittedName>
        <fullName evidence="2">Uncharacterized protein</fullName>
    </submittedName>
</protein>
<reference evidence="2 3" key="1">
    <citation type="submission" date="2016-03" db="EMBL/GenBank/DDBJ databases">
        <authorList>
            <person name="Ploux O."/>
        </authorList>
    </citation>
    <scope>NUCLEOTIDE SEQUENCE [LARGE SCALE GENOMIC DNA]</scope>
    <source>
        <strain evidence="2 3">UAMH 11012</strain>
    </source>
</reference>
<feature type="region of interest" description="Disordered" evidence="1">
    <location>
        <begin position="319"/>
        <end position="357"/>
    </location>
</feature>
<evidence type="ECO:0000256" key="1">
    <source>
        <dbReference type="SAM" id="MobiDB-lite"/>
    </source>
</evidence>
<gene>
    <name evidence="2" type="ORF">PAC_17681</name>
</gene>
<evidence type="ECO:0000313" key="2">
    <source>
        <dbReference type="EMBL" id="CZR67782.1"/>
    </source>
</evidence>
<organism evidence="2 3">
    <name type="scientific">Phialocephala subalpina</name>
    <dbReference type="NCBI Taxonomy" id="576137"/>
    <lineage>
        <taxon>Eukaryota</taxon>
        <taxon>Fungi</taxon>
        <taxon>Dikarya</taxon>
        <taxon>Ascomycota</taxon>
        <taxon>Pezizomycotina</taxon>
        <taxon>Leotiomycetes</taxon>
        <taxon>Helotiales</taxon>
        <taxon>Mollisiaceae</taxon>
        <taxon>Phialocephala</taxon>
        <taxon>Phialocephala fortinii species complex</taxon>
    </lineage>
</organism>
<dbReference type="AlphaFoldDB" id="A0A1L7XRT9"/>
<sequence length="382" mass="43625">MDHQQSLPQLHADAMDVDFMDGITRGMAEAYIQGVSEGIRKSKEQGQKWKVLYQYYIVMREGMCPGEFHGDIREIVNREGNYTLKHLPLTQGFALDNLYTNVENFKAPGKDDDRTMLKSDPYWTSEDAWAYLGRWAEASARVPDLERKAWFAEEQDRHERIRQNLIRQYLDQKESAPSLVQLANFSTIHTKLTSRFESIDGWADGADVERIWQNILHAGRHPAGAMLDPEYGFPQRTPTNSRAVSRSVEPESSGTPPAPNYTDWAEYMSEKTASALGEKLVHASVFRRRHMALAQHSKLKAYINQLVESGKVVARHAKNFDPTPLRDPFYPTDPHSPKTSHHLPDESSERAGSPTSDRLLSLMNLGYDGKMISIEEGREQYW</sequence>